<reference evidence="1" key="2">
    <citation type="submission" date="2017-11" db="EMBL/GenBank/DDBJ databases">
        <title>Coralsnake Venomics: Analyses of Venom Gland Transcriptomes and Proteomes of Six Brazilian Taxa.</title>
        <authorList>
            <person name="Aird S.D."/>
            <person name="Jorge da Silva N."/>
            <person name="Qiu L."/>
            <person name="Villar-Briones A."/>
            <person name="Aparecida-Saddi V."/>
            <person name="Campos-Telles M.P."/>
            <person name="Grau M."/>
            <person name="Mikheyev A.S."/>
        </authorList>
    </citation>
    <scope>NUCLEOTIDE SEQUENCE</scope>
    <source>
        <tissue evidence="1">Venom_gland</tissue>
    </source>
</reference>
<sequence length="203" mass="21879">MVASSRGPVFLPPSCKIHPGPLGFFSLLQLQMVCKDLSCHPGHLDCKGFTDVQINSGGLGSFFWAGEPSLLCLPHSVNLQSRGGHRCKVVCQSLRGQVVEEGQELGGRKGQISKPDSTKVINRRLALVSGCYDDRQGHAPQRYGSGTKQPLPWNCPGRFIFALCWGAAGARVPQHLAVHLCLDALLVSVLLGQFRELGVNGLI</sequence>
<evidence type="ECO:0000313" key="1">
    <source>
        <dbReference type="EMBL" id="LAA61432.1"/>
    </source>
</evidence>
<organism evidence="1">
    <name type="scientific">Micrurus corallinus</name>
    <name type="common">Brazilian coral snake</name>
    <dbReference type="NCBI Taxonomy" id="54390"/>
    <lineage>
        <taxon>Eukaryota</taxon>
        <taxon>Metazoa</taxon>
        <taxon>Chordata</taxon>
        <taxon>Craniata</taxon>
        <taxon>Vertebrata</taxon>
        <taxon>Euteleostomi</taxon>
        <taxon>Lepidosauria</taxon>
        <taxon>Squamata</taxon>
        <taxon>Bifurcata</taxon>
        <taxon>Unidentata</taxon>
        <taxon>Episquamata</taxon>
        <taxon>Toxicofera</taxon>
        <taxon>Serpentes</taxon>
        <taxon>Colubroidea</taxon>
        <taxon>Elapidae</taxon>
        <taxon>Elapinae</taxon>
        <taxon>Micrurus</taxon>
    </lineage>
</organism>
<accession>A0A2D4GNV4</accession>
<reference evidence="1" key="1">
    <citation type="submission" date="2017-07" db="EMBL/GenBank/DDBJ databases">
        <authorList>
            <person name="Mikheyev A."/>
            <person name="Grau M."/>
        </authorList>
    </citation>
    <scope>NUCLEOTIDE SEQUENCE</scope>
    <source>
        <tissue evidence="1">Venom_gland</tissue>
    </source>
</reference>
<protein>
    <submittedName>
        <fullName evidence="1">Uncharacterized protein</fullName>
    </submittedName>
</protein>
<dbReference type="AlphaFoldDB" id="A0A2D4GNV4"/>
<proteinExistence type="predicted"/>
<dbReference type="EMBL" id="IACJ01140511">
    <property type="protein sequence ID" value="LAA61432.1"/>
    <property type="molecule type" value="Transcribed_RNA"/>
</dbReference>
<name>A0A2D4GNV4_MICCO</name>